<evidence type="ECO:0000259" key="4">
    <source>
        <dbReference type="Pfam" id="PF13417"/>
    </source>
</evidence>
<feature type="compositionally biased region" description="Low complexity" evidence="1">
    <location>
        <begin position="39"/>
        <end position="61"/>
    </location>
</feature>
<feature type="domain" description="Glutaredoxin 2 C-terminal" evidence="3">
    <location>
        <begin position="169"/>
        <end position="317"/>
    </location>
</feature>
<dbReference type="InterPro" id="IPR004045">
    <property type="entry name" value="Glutathione_S-Trfase_N"/>
</dbReference>
<dbReference type="Gene3D" id="3.40.30.10">
    <property type="entry name" value="Glutaredoxin"/>
    <property type="match status" value="1"/>
</dbReference>
<feature type="signal peptide" evidence="2">
    <location>
        <begin position="1"/>
        <end position="20"/>
    </location>
</feature>
<organism evidence="5">
    <name type="scientific">Amphora coffeiformis</name>
    <dbReference type="NCBI Taxonomy" id="265554"/>
    <lineage>
        <taxon>Eukaryota</taxon>
        <taxon>Sar</taxon>
        <taxon>Stramenopiles</taxon>
        <taxon>Ochrophyta</taxon>
        <taxon>Bacillariophyta</taxon>
        <taxon>Bacillariophyceae</taxon>
        <taxon>Bacillariophycidae</taxon>
        <taxon>Thalassiophysales</taxon>
        <taxon>Catenulaceae</taxon>
        <taxon>Amphora</taxon>
    </lineage>
</organism>
<evidence type="ECO:0000259" key="3">
    <source>
        <dbReference type="Pfam" id="PF04399"/>
    </source>
</evidence>
<accession>A0A7S3LB76</accession>
<proteinExistence type="predicted"/>
<dbReference type="InterPro" id="IPR007494">
    <property type="entry name" value="Glutaredoxin2_C"/>
</dbReference>
<evidence type="ECO:0008006" key="6">
    <source>
        <dbReference type="Google" id="ProtNLM"/>
    </source>
</evidence>
<feature type="region of interest" description="Disordered" evidence="1">
    <location>
        <begin position="25"/>
        <end position="64"/>
    </location>
</feature>
<dbReference type="InterPro" id="IPR036249">
    <property type="entry name" value="Thioredoxin-like_sf"/>
</dbReference>
<evidence type="ECO:0000256" key="2">
    <source>
        <dbReference type="SAM" id="SignalP"/>
    </source>
</evidence>
<evidence type="ECO:0000256" key="1">
    <source>
        <dbReference type="SAM" id="MobiDB-lite"/>
    </source>
</evidence>
<keyword evidence="2" id="KW-0732">Signal</keyword>
<dbReference type="AlphaFoldDB" id="A0A7S3LB76"/>
<reference evidence="5" key="1">
    <citation type="submission" date="2021-01" db="EMBL/GenBank/DDBJ databases">
        <authorList>
            <person name="Corre E."/>
            <person name="Pelletier E."/>
            <person name="Niang G."/>
            <person name="Scheremetjew M."/>
            <person name="Finn R."/>
            <person name="Kale V."/>
            <person name="Holt S."/>
            <person name="Cochrane G."/>
            <person name="Meng A."/>
            <person name="Brown T."/>
            <person name="Cohen L."/>
        </authorList>
    </citation>
    <scope>NUCLEOTIDE SEQUENCE</scope>
    <source>
        <strain evidence="5">CCMP127</strain>
    </source>
</reference>
<dbReference type="SUPFAM" id="SSF47616">
    <property type="entry name" value="GST C-terminal domain-like"/>
    <property type="match status" value="1"/>
</dbReference>
<evidence type="ECO:0000313" key="5">
    <source>
        <dbReference type="EMBL" id="CAE0413664.1"/>
    </source>
</evidence>
<feature type="domain" description="GST N-terminal" evidence="4">
    <location>
        <begin position="83"/>
        <end position="150"/>
    </location>
</feature>
<protein>
    <recommendedName>
        <fullName evidence="6">GST N-terminal domain-containing protein</fullName>
    </recommendedName>
</protein>
<dbReference type="NCBIfam" id="NF007702">
    <property type="entry name" value="PRK10387.1"/>
    <property type="match status" value="1"/>
</dbReference>
<dbReference type="Pfam" id="PF04399">
    <property type="entry name" value="Glutaredoxin2_C"/>
    <property type="match status" value="1"/>
</dbReference>
<name>A0A7S3LB76_9STRA</name>
<dbReference type="EMBL" id="HBIM01013485">
    <property type="protein sequence ID" value="CAE0413664.1"/>
    <property type="molecule type" value="Transcribed_RNA"/>
</dbReference>
<sequence length="318" mass="35265">MKVSHALVSLVVLSTTTAWAFAPSRPSSLGKSHPLSMASTSSSTSTPSPTSDDTTTTTTTTNASTIPFEKPARVIRDDLPIVYVYDHCPFCVRVRVALGLKNVKHEVRFLANDDVKTPTALIGKKIAPIFQWTEADVCMGESLDIIALVDGDERMGPTGTIAPATGRKDIKEWQGSVRDLLRNLQRPRYVATGLLPEFQQLDGRHAFVQNHPVPGYDKETWKAELDLKEKLTLYAELMAKDPADDIEELNRKLVELDDLLVSDKHASPGGISMDDVDLFSRLRSITIIQGVQWPKKLRSYMDHMSCLSDVPLYDEMAL</sequence>
<dbReference type="InterPro" id="IPR036282">
    <property type="entry name" value="Glutathione-S-Trfase_C_sf"/>
</dbReference>
<dbReference type="Pfam" id="PF13417">
    <property type="entry name" value="GST_N_3"/>
    <property type="match status" value="1"/>
</dbReference>
<dbReference type="Gene3D" id="1.20.1050.10">
    <property type="match status" value="1"/>
</dbReference>
<dbReference type="SUPFAM" id="SSF52833">
    <property type="entry name" value="Thioredoxin-like"/>
    <property type="match status" value="1"/>
</dbReference>
<feature type="chain" id="PRO_5030973847" description="GST N-terminal domain-containing protein" evidence="2">
    <location>
        <begin position="21"/>
        <end position="318"/>
    </location>
</feature>
<gene>
    <name evidence="5" type="ORF">ACOF00016_LOCUS10915</name>
</gene>